<comment type="caution">
    <text evidence="2">The sequence shown here is derived from an EMBL/GenBank/DDBJ whole genome shotgun (WGS) entry which is preliminary data.</text>
</comment>
<evidence type="ECO:0000313" key="2">
    <source>
        <dbReference type="EMBL" id="GIQ85895.1"/>
    </source>
</evidence>
<accession>A0A9K3D0B6</accession>
<protein>
    <submittedName>
        <fullName evidence="2">Uncharacterized protein</fullName>
    </submittedName>
</protein>
<dbReference type="EMBL" id="BDIP01002194">
    <property type="protein sequence ID" value="GIQ85895.1"/>
    <property type="molecule type" value="Genomic_DNA"/>
</dbReference>
<gene>
    <name evidence="2" type="ORF">KIPB_007641</name>
</gene>
<organism evidence="2 3">
    <name type="scientific">Kipferlia bialata</name>
    <dbReference type="NCBI Taxonomy" id="797122"/>
    <lineage>
        <taxon>Eukaryota</taxon>
        <taxon>Metamonada</taxon>
        <taxon>Carpediemonas-like organisms</taxon>
        <taxon>Kipferlia</taxon>
    </lineage>
</organism>
<feature type="non-terminal residue" evidence="2">
    <location>
        <position position="1"/>
    </location>
</feature>
<reference evidence="2 3" key="1">
    <citation type="journal article" date="2018" name="PLoS ONE">
        <title>The draft genome of Kipferlia bialata reveals reductive genome evolution in fornicate parasites.</title>
        <authorList>
            <person name="Tanifuji G."/>
            <person name="Takabayashi S."/>
            <person name="Kume K."/>
            <person name="Takagi M."/>
            <person name="Nakayama T."/>
            <person name="Kamikawa R."/>
            <person name="Inagaki Y."/>
            <person name="Hashimoto T."/>
        </authorList>
    </citation>
    <scope>NUCLEOTIDE SEQUENCE [LARGE SCALE GENOMIC DNA]</scope>
    <source>
        <strain evidence="2">NY0173</strain>
    </source>
</reference>
<name>A0A9K3D0B6_9EUKA</name>
<evidence type="ECO:0000256" key="1">
    <source>
        <dbReference type="SAM" id="Coils"/>
    </source>
</evidence>
<evidence type="ECO:0000313" key="3">
    <source>
        <dbReference type="Proteomes" id="UP000265618"/>
    </source>
</evidence>
<sequence length="327" mass="36162">VREARDTVVCDLQAEIDAERDTLSDLVQDGRECIERQNKAHRVLVSQRERLAGLKADTEASTTTVDRVEHRHNALAGGISRFHDQSCQAAVSIRRTVTQTAAHCKTSVLGSIAGATADSEASVAHTSAAALRCKRAESQLASEKASYLTKVDELVGLEESHRIAVQTVSQGTASLVGSGVVSVEQGDRRNRELQDKVTYYEEQTADVRSETRSIQTAEKYSTRTLEELKKRQDTLKGQVDKDGSRLGDLQRRCSGIRKQLNEERREFTRSLRELETHHLEIKGEVKKLIQKTRHEAKLQIADLGGALARVRRETKAKLRAGQGGAGM</sequence>
<keyword evidence="3" id="KW-1185">Reference proteome</keyword>
<dbReference type="AlphaFoldDB" id="A0A9K3D0B6"/>
<dbReference type="Proteomes" id="UP000265618">
    <property type="component" value="Unassembled WGS sequence"/>
</dbReference>
<keyword evidence="1" id="KW-0175">Coiled coil</keyword>
<proteinExistence type="predicted"/>
<feature type="coiled-coil region" evidence="1">
    <location>
        <begin position="246"/>
        <end position="291"/>
    </location>
</feature>